<dbReference type="GO" id="GO:0004806">
    <property type="term" value="F:triacylglycerol lipase activity"/>
    <property type="evidence" value="ECO:0007669"/>
    <property type="project" value="TreeGrafter"/>
</dbReference>
<dbReference type="Proteomes" id="UP000469558">
    <property type="component" value="Unassembled WGS sequence"/>
</dbReference>
<evidence type="ECO:0000256" key="1">
    <source>
        <dbReference type="ARBA" id="ARBA00006484"/>
    </source>
</evidence>
<comment type="caution">
    <text evidence="4">The sequence shown here is derived from an EMBL/GenBank/DDBJ whole genome shotgun (WGS) entry which is preliminary data.</text>
</comment>
<protein>
    <submittedName>
        <fullName evidence="4">Short-chain dehydrogenase cctT</fullName>
    </submittedName>
</protein>
<dbReference type="PANTHER" id="PTHR44169">
    <property type="entry name" value="NADPH-DEPENDENT 1-ACYLDIHYDROXYACETONE PHOSPHATE REDUCTASE"/>
    <property type="match status" value="1"/>
</dbReference>
<keyword evidence="5" id="KW-1185">Reference proteome</keyword>
<dbReference type="PRINTS" id="PR00080">
    <property type="entry name" value="SDRFAMILY"/>
</dbReference>
<name>A0A8T9CC69_9HELO</name>
<dbReference type="Gene3D" id="3.40.50.720">
    <property type="entry name" value="NAD(P)-binding Rossmann-like Domain"/>
    <property type="match status" value="1"/>
</dbReference>
<evidence type="ECO:0000256" key="2">
    <source>
        <dbReference type="ARBA" id="ARBA00023002"/>
    </source>
</evidence>
<accession>A0A8T9CC69</accession>
<evidence type="ECO:0000256" key="3">
    <source>
        <dbReference type="RuleBase" id="RU000363"/>
    </source>
</evidence>
<dbReference type="PRINTS" id="PR00081">
    <property type="entry name" value="GDHRDH"/>
</dbReference>
<dbReference type="InterPro" id="IPR002347">
    <property type="entry name" value="SDR_fam"/>
</dbReference>
<gene>
    <name evidence="4" type="primary">cctT</name>
    <name evidence="4" type="ORF">LSUE1_G006124</name>
</gene>
<dbReference type="PANTHER" id="PTHR44169:SF6">
    <property type="entry name" value="NADPH-DEPENDENT 1-ACYLDIHYDROXYACETONE PHOSPHATE REDUCTASE"/>
    <property type="match status" value="1"/>
</dbReference>
<reference evidence="4 5" key="1">
    <citation type="submission" date="2018-05" db="EMBL/GenBank/DDBJ databases">
        <title>Genome sequencing and assembly of the regulated plant pathogen Lachnellula willkommii and related sister species for the development of diagnostic species identification markers.</title>
        <authorList>
            <person name="Giroux E."/>
            <person name="Bilodeau G."/>
        </authorList>
    </citation>
    <scope>NUCLEOTIDE SEQUENCE [LARGE SCALE GENOMIC DNA]</scope>
    <source>
        <strain evidence="4 5">CBS 268.59</strain>
    </source>
</reference>
<dbReference type="InterPro" id="IPR036291">
    <property type="entry name" value="NAD(P)-bd_dom_sf"/>
</dbReference>
<dbReference type="GO" id="GO:0000140">
    <property type="term" value="F:acylglycerone-phosphate reductase (NADP+) activity"/>
    <property type="evidence" value="ECO:0007669"/>
    <property type="project" value="TreeGrafter"/>
</dbReference>
<dbReference type="EMBL" id="QGMK01000218">
    <property type="protein sequence ID" value="TVY83208.1"/>
    <property type="molecule type" value="Genomic_DNA"/>
</dbReference>
<dbReference type="GO" id="GO:0005783">
    <property type="term" value="C:endoplasmic reticulum"/>
    <property type="evidence" value="ECO:0007669"/>
    <property type="project" value="TreeGrafter"/>
</dbReference>
<evidence type="ECO:0000313" key="4">
    <source>
        <dbReference type="EMBL" id="TVY83208.1"/>
    </source>
</evidence>
<proteinExistence type="inferred from homology"/>
<dbReference type="GO" id="GO:0006654">
    <property type="term" value="P:phosphatidic acid biosynthetic process"/>
    <property type="evidence" value="ECO:0007669"/>
    <property type="project" value="TreeGrafter"/>
</dbReference>
<dbReference type="GO" id="GO:0005811">
    <property type="term" value="C:lipid droplet"/>
    <property type="evidence" value="ECO:0007669"/>
    <property type="project" value="TreeGrafter"/>
</dbReference>
<dbReference type="Pfam" id="PF00106">
    <property type="entry name" value="adh_short"/>
    <property type="match status" value="1"/>
</dbReference>
<organism evidence="4 5">
    <name type="scientific">Lachnellula suecica</name>
    <dbReference type="NCBI Taxonomy" id="602035"/>
    <lineage>
        <taxon>Eukaryota</taxon>
        <taxon>Fungi</taxon>
        <taxon>Dikarya</taxon>
        <taxon>Ascomycota</taxon>
        <taxon>Pezizomycotina</taxon>
        <taxon>Leotiomycetes</taxon>
        <taxon>Helotiales</taxon>
        <taxon>Lachnaceae</taxon>
        <taxon>Lachnellula</taxon>
    </lineage>
</organism>
<dbReference type="AlphaFoldDB" id="A0A8T9CC69"/>
<comment type="similarity">
    <text evidence="1 3">Belongs to the short-chain dehydrogenases/reductases (SDR) family.</text>
</comment>
<evidence type="ECO:0000313" key="5">
    <source>
        <dbReference type="Proteomes" id="UP000469558"/>
    </source>
</evidence>
<dbReference type="OrthoDB" id="2102561at2759"/>
<dbReference type="GO" id="GO:0019433">
    <property type="term" value="P:triglyceride catabolic process"/>
    <property type="evidence" value="ECO:0007669"/>
    <property type="project" value="TreeGrafter"/>
</dbReference>
<dbReference type="SUPFAM" id="SSF51735">
    <property type="entry name" value="NAD(P)-binding Rossmann-fold domains"/>
    <property type="match status" value="1"/>
</dbReference>
<keyword evidence="2" id="KW-0560">Oxidoreductase</keyword>
<sequence length="288" mass="30780">MASSVKSVLITGCSAGGIGAALAEAFLGKGYHVFATVRNPSKISETLSTSEHATILMLDVLSPESINAAVENVKKETNGKLDVLVNNSGGGFVAPALDASIEEGKKLFDLNFWAPLAMLQAFAPLLVNSKGCVVNNSSANAFLPMPLMSIYNSSKAALAVGSETWRHELQPLGVRTITLSTCAVSTRFFNEYHAPELPETSYYYGIRDFIRHISSGSLQDKAISAEQYAKKVVLEVEKGTSGIVWAGTDAFMAHLGVALSPRPVLDMIVQSVVPLSTEMAKAERNKRV</sequence>